<proteinExistence type="predicted"/>
<dbReference type="InterPro" id="IPR052600">
    <property type="entry name" value="Nuc_rcpt_coact/corep"/>
</dbReference>
<dbReference type="SUPFAM" id="SSF54928">
    <property type="entry name" value="RNA-binding domain, RBD"/>
    <property type="match status" value="1"/>
</dbReference>
<sequence>MEEDEGLKEEDEVVLEVGEEEDLIMEETIMIVVEQTMTMKEKDQEALQCGIEALSEEERGHLRFMWETSLLMFPVKLLRKDSPSVTIFRNFAYVTFNNEKSAFDAVAQEEGNFFMGRKIEVRMAKDPVGRERDYGQRDGSGYQDDGRWGPPGDKGFGRTSFEDDYGRGRRSPPRFDSRPQYGRHEEPNTYERDTRDPYSGGTDRGPSSRDSYPVREAPPLPPQRIDCEIIVIHKDQRFYAEMVERRLKSLGLIVDLLFPRENAPIPAILADIATRGTLYAAVVTPDNERHQSITIKILHGKTQEHRNMPLDDAIKLVGRNFDDFTSTSRVFGRQPIPDRVRMSLRLLLDERPLTLVEYEDLIEFLKERKRLIFPTSTAPVDEMKHDEGYPFHLAVIGVPNPKEDLKQRIISMLHEQKMASKGDYTDAAAKPGMVAAAAPPNPMQMGGLAVANWQTQVGGASATVPASGNPTTINFSNPTVQKALESLMQSGSLFKNIAGQSGMAPGVNAQPQGNTMNQNPHMGIYSTGNAWNPSNPGNFGPFMK</sequence>
<evidence type="ECO:0000313" key="2">
    <source>
        <dbReference type="EMBL" id="CAD7243293.1"/>
    </source>
</evidence>
<gene>
    <name evidence="2" type="ORF">DSTB1V02_LOCUS3218</name>
</gene>
<dbReference type="EMBL" id="CAJPEV010000401">
    <property type="protein sequence ID" value="CAG0884907.1"/>
    <property type="molecule type" value="Genomic_DNA"/>
</dbReference>
<dbReference type="InterPro" id="IPR012677">
    <property type="entry name" value="Nucleotide-bd_a/b_plait_sf"/>
</dbReference>
<dbReference type="PANTHER" id="PTHR23295">
    <property type="entry name" value="NUCLEAR RECEPTOR COACTIVATOR 5-RELATED"/>
    <property type="match status" value="1"/>
</dbReference>
<name>A0A7R8X3E4_9CRUS</name>
<protein>
    <recommendedName>
        <fullName evidence="4">Nuclear receptor coactivator 5</fullName>
    </recommendedName>
</protein>
<dbReference type="Gene3D" id="3.30.70.330">
    <property type="match status" value="1"/>
</dbReference>
<reference evidence="2" key="1">
    <citation type="submission" date="2020-11" db="EMBL/GenBank/DDBJ databases">
        <authorList>
            <person name="Tran Van P."/>
        </authorList>
    </citation>
    <scope>NUCLEOTIDE SEQUENCE</scope>
</reference>
<dbReference type="OrthoDB" id="10044938at2759"/>
<dbReference type="Gene3D" id="3.40.50.800">
    <property type="entry name" value="Anticodon-binding domain"/>
    <property type="match status" value="1"/>
</dbReference>
<feature type="compositionally biased region" description="Basic and acidic residues" evidence="1">
    <location>
        <begin position="160"/>
        <end position="196"/>
    </location>
</feature>
<feature type="region of interest" description="Disordered" evidence="1">
    <location>
        <begin position="127"/>
        <end position="220"/>
    </location>
</feature>
<dbReference type="EMBL" id="LR899918">
    <property type="protein sequence ID" value="CAD7243293.1"/>
    <property type="molecule type" value="Genomic_DNA"/>
</dbReference>
<keyword evidence="3" id="KW-1185">Reference proteome</keyword>
<evidence type="ECO:0000313" key="3">
    <source>
        <dbReference type="Proteomes" id="UP000677054"/>
    </source>
</evidence>
<dbReference type="InterPro" id="IPR035979">
    <property type="entry name" value="RBD_domain_sf"/>
</dbReference>
<dbReference type="Proteomes" id="UP000677054">
    <property type="component" value="Unassembled WGS sequence"/>
</dbReference>
<feature type="compositionally biased region" description="Basic and acidic residues" evidence="1">
    <location>
        <begin position="127"/>
        <end position="136"/>
    </location>
</feature>
<dbReference type="AlphaFoldDB" id="A0A7R8X3E4"/>
<evidence type="ECO:0000256" key="1">
    <source>
        <dbReference type="SAM" id="MobiDB-lite"/>
    </source>
</evidence>
<dbReference type="InterPro" id="IPR036621">
    <property type="entry name" value="Anticodon-bd_dom_sf"/>
</dbReference>
<dbReference type="PANTHER" id="PTHR23295:SF6">
    <property type="entry name" value="NEOSIN, ISOFORM A"/>
    <property type="match status" value="1"/>
</dbReference>
<organism evidence="2">
    <name type="scientific">Darwinula stevensoni</name>
    <dbReference type="NCBI Taxonomy" id="69355"/>
    <lineage>
        <taxon>Eukaryota</taxon>
        <taxon>Metazoa</taxon>
        <taxon>Ecdysozoa</taxon>
        <taxon>Arthropoda</taxon>
        <taxon>Crustacea</taxon>
        <taxon>Oligostraca</taxon>
        <taxon>Ostracoda</taxon>
        <taxon>Podocopa</taxon>
        <taxon>Podocopida</taxon>
        <taxon>Darwinulocopina</taxon>
        <taxon>Darwinuloidea</taxon>
        <taxon>Darwinulidae</taxon>
        <taxon>Darwinula</taxon>
    </lineage>
</organism>
<dbReference type="GO" id="GO:0003676">
    <property type="term" value="F:nucleic acid binding"/>
    <property type="evidence" value="ECO:0007669"/>
    <property type="project" value="InterPro"/>
</dbReference>
<evidence type="ECO:0008006" key="4">
    <source>
        <dbReference type="Google" id="ProtNLM"/>
    </source>
</evidence>
<accession>A0A7R8X3E4</accession>
<dbReference type="SUPFAM" id="SSF52954">
    <property type="entry name" value="Class II aaRS ABD-related"/>
    <property type="match status" value="1"/>
</dbReference>